<dbReference type="RefSeq" id="WP_161213397.1">
    <property type="nucleotide sequence ID" value="NZ_WWVX01000003.1"/>
</dbReference>
<keyword evidence="2" id="KW-1185">Reference proteome</keyword>
<reference evidence="1 2" key="1">
    <citation type="journal article" date="2019" name="Nat. Med.">
        <title>A library of human gut bacterial isolates paired with longitudinal multiomics data enables mechanistic microbiome research.</title>
        <authorList>
            <person name="Poyet M."/>
            <person name="Groussin M."/>
            <person name="Gibbons S.M."/>
            <person name="Avila-Pacheco J."/>
            <person name="Jiang X."/>
            <person name="Kearney S.M."/>
            <person name="Perrotta A.R."/>
            <person name="Berdy B."/>
            <person name="Zhao S."/>
            <person name="Lieberman T.D."/>
            <person name="Swanson P.K."/>
            <person name="Smith M."/>
            <person name="Roesemann S."/>
            <person name="Alexander J.E."/>
            <person name="Rich S.A."/>
            <person name="Livny J."/>
            <person name="Vlamakis H."/>
            <person name="Clish C."/>
            <person name="Bullock K."/>
            <person name="Deik A."/>
            <person name="Scott J."/>
            <person name="Pierce K.A."/>
            <person name="Xavier R.J."/>
            <person name="Alm E.J."/>
        </authorList>
    </citation>
    <scope>NUCLEOTIDE SEQUENCE [LARGE SCALE GENOMIC DNA]</scope>
    <source>
        <strain evidence="1 2">BIOML-A2</strain>
    </source>
</reference>
<organism evidence="1 2">
    <name type="scientific">Bittarella massiliensis</name>
    <name type="common">ex Durand et al. 2017</name>
    <dbReference type="NCBI Taxonomy" id="1720313"/>
    <lineage>
        <taxon>Bacteria</taxon>
        <taxon>Bacillati</taxon>
        <taxon>Bacillota</taxon>
        <taxon>Clostridia</taxon>
        <taxon>Eubacteriales</taxon>
        <taxon>Oscillospiraceae</taxon>
        <taxon>Bittarella (ex Durand et al. 2017)</taxon>
    </lineage>
</organism>
<evidence type="ECO:0000313" key="1">
    <source>
        <dbReference type="EMBL" id="MZL69364.1"/>
    </source>
</evidence>
<dbReference type="Proteomes" id="UP000474718">
    <property type="component" value="Unassembled WGS sequence"/>
</dbReference>
<comment type="caution">
    <text evidence="1">The sequence shown here is derived from an EMBL/GenBank/DDBJ whole genome shotgun (WGS) entry which is preliminary data.</text>
</comment>
<protein>
    <submittedName>
        <fullName evidence="1">Uncharacterized protein</fullName>
    </submittedName>
</protein>
<gene>
    <name evidence="1" type="ORF">GT747_06220</name>
</gene>
<proteinExistence type="predicted"/>
<sequence length="115" mass="13274">MKSPGKTSKTNGLTKQKGAYYAIFERTLNGMVALKYRQLFDGSFQRQKMLPPVLYEVGSRTLNQCPCAIEEHNSLMDGDRLFLNITAMYHSSKRFCIFKKALTILQILQKTLYRK</sequence>
<name>A0ABW9WU87_9FIRM</name>
<evidence type="ECO:0000313" key="2">
    <source>
        <dbReference type="Proteomes" id="UP000474718"/>
    </source>
</evidence>
<dbReference type="EMBL" id="WWVX01000003">
    <property type="protein sequence ID" value="MZL69364.1"/>
    <property type="molecule type" value="Genomic_DNA"/>
</dbReference>
<accession>A0ABW9WU87</accession>